<dbReference type="Pfam" id="PF00534">
    <property type="entry name" value="Glycos_transf_1"/>
    <property type="match status" value="1"/>
</dbReference>
<dbReference type="SUPFAM" id="SSF53756">
    <property type="entry name" value="UDP-Glycosyltransferase/glycogen phosphorylase"/>
    <property type="match status" value="1"/>
</dbReference>
<dbReference type="Gene3D" id="3.40.50.2000">
    <property type="entry name" value="Glycogen Phosphorylase B"/>
    <property type="match status" value="2"/>
</dbReference>
<dbReference type="Proteomes" id="UP000410873">
    <property type="component" value="Unassembled WGS sequence"/>
</dbReference>
<dbReference type="Gene3D" id="1.10.150.400">
    <property type="match status" value="1"/>
</dbReference>
<protein>
    <submittedName>
        <fullName evidence="3">Glycosyltransferase</fullName>
    </submittedName>
</protein>
<reference evidence="3 4" key="1">
    <citation type="submission" date="2018-05" db="EMBL/GenBank/DDBJ databases">
        <authorList>
            <consortium name="PulseNet: The National Subtyping Network for Foodborne Disease Surveillance"/>
            <person name="Tarr C.L."/>
            <person name="Trees E."/>
            <person name="Katz L.S."/>
            <person name="Carleton-Romer H.A."/>
            <person name="Stroika S."/>
            <person name="Kucerova Z."/>
            <person name="Roache K.F."/>
            <person name="Sabol A.L."/>
            <person name="Besser J."/>
            <person name="Gerner-Smidt P."/>
        </authorList>
    </citation>
    <scope>NUCLEOTIDE SEQUENCE [LARGE SCALE GENOMIC DNA]</scope>
    <source>
        <strain evidence="3 4">PNUSAC003589</strain>
    </source>
</reference>
<evidence type="ECO:0000313" key="4">
    <source>
        <dbReference type="Proteomes" id="UP000410873"/>
    </source>
</evidence>
<dbReference type="GO" id="GO:0016757">
    <property type="term" value="F:glycosyltransferase activity"/>
    <property type="evidence" value="ECO:0007669"/>
    <property type="project" value="InterPro"/>
</dbReference>
<dbReference type="CDD" id="cd03801">
    <property type="entry name" value="GT4_PimA-like"/>
    <property type="match status" value="1"/>
</dbReference>
<accession>A0A2U0QM66</accession>
<organism evidence="3 4">
    <name type="scientific">Campylobacter jejuni</name>
    <dbReference type="NCBI Taxonomy" id="197"/>
    <lineage>
        <taxon>Bacteria</taxon>
        <taxon>Pseudomonadati</taxon>
        <taxon>Campylobacterota</taxon>
        <taxon>Epsilonproteobacteria</taxon>
        <taxon>Campylobacterales</taxon>
        <taxon>Campylobacteraceae</taxon>
        <taxon>Campylobacter</taxon>
    </lineage>
</organism>
<dbReference type="Gene3D" id="3.40.50.1000">
    <property type="entry name" value="HAD superfamily/HAD-like"/>
    <property type="match status" value="1"/>
</dbReference>
<evidence type="ECO:0000259" key="2">
    <source>
        <dbReference type="Pfam" id="PF00534"/>
    </source>
</evidence>
<feature type="domain" description="Glycosyl transferase family 1" evidence="2">
    <location>
        <begin position="167"/>
        <end position="331"/>
    </location>
</feature>
<dbReference type="NCBIfam" id="TIGR01549">
    <property type="entry name" value="HAD-SF-IA-v1"/>
    <property type="match status" value="1"/>
</dbReference>
<gene>
    <name evidence="3" type="ORF">C1418_09180</name>
</gene>
<dbReference type="AlphaFoldDB" id="A0A2U0QM66"/>
<dbReference type="GO" id="GO:0009103">
    <property type="term" value="P:lipopolysaccharide biosynthetic process"/>
    <property type="evidence" value="ECO:0007669"/>
    <property type="project" value="TreeGrafter"/>
</dbReference>
<evidence type="ECO:0000256" key="1">
    <source>
        <dbReference type="ARBA" id="ARBA00022679"/>
    </source>
</evidence>
<dbReference type="EMBL" id="AACFWJ010000014">
    <property type="protein sequence ID" value="EAK3959975.1"/>
    <property type="molecule type" value="Genomic_DNA"/>
</dbReference>
<keyword evidence="1 3" id="KW-0808">Transferase</keyword>
<dbReference type="SUPFAM" id="SSF56784">
    <property type="entry name" value="HAD-like"/>
    <property type="match status" value="1"/>
</dbReference>
<sequence>MIKKILLITPELEYTGALNSFKRICEVLLNNKYAVDIWTYNEGPYISEFDKLGVYVEVISEDDIDSKWVHERISKYSLVIANTIVVYKCVELIQNLTPVVWYIREAENLPDFFWKPERKLALEKAKKLYVVSEYAKDFIIHNYNKNVEVLHNYVDDVFYEKHDDFLKQIKSDKLKFLALGTIEKRKGYDVLLQAFIDLPVDIRDQCELHFAGRFWEGAKDFFPKILSLAKKFPNIFYHGELRDRKKIHSLIFQCNVMVVPSRDESCSLVALEGAMMSKPLILTENIGAKYILDENSGWLVKTGSVDSLKNAFIQAYKNKNKLDAMGANSRNNYLQTSTYEIYEKNILKMVRDEICKNQYLYRINQENYVLFSFDIFDTLISRNIAKPSAVFLIMKQKMRNMDFPLNLVKNFDRIRVEVEQYYYRNVCKNKYEDTNFDEIYNLLQQNFSLSFQQKEELMKLEINTEKETLYPIKKNIELVEELIKNEKRVVLISDMYFSSSIIRTFLNKFSPIFNNIPIYMSSEFRLKKNSGNLFKAILNLEKVDPKKWIHCGDNWVGDYLKPSNLEISTNFYINQLLPYEEFALNRNSLDMDLQKIIGISKKIRLENTLTNLQEIGVSFGAPMLLPYVQWILNIALKNSIRCLYFIARDGYVLQKMTDMLIQAKKINIKTKYLYGSRESWREPFRNKDKLKIQLIDEYLDQEIDKQEIFAFVECCGTGETLDYIVKRIESNQQFKNMFFGSLYLYRSKLNKTKTQSLFMLPLNENYTYGIELFVRSLQGQVLGYDKKDGRVIPVFDFLEGEALQKFRYDEYIDGVMLFMEYIVKTDNYEKIFDNMNVTILYLNYLSNNYIDKKFIEIMGNVPFILNGVKDRVGIFAPRLNNKITLDQKNSFFNWSVLRSCKDIRVKYNMDNDCYFGLIGAVDIIKSHLSYKLGKVILLNIKNPLKWIKLIVLIPILIFSHHEQKKIYLTEKKINIDLSFYKDYNEAIMVRNFFSYQLGELILKTSRKWNVLAIVILPYKIAQLYRKKFKKG</sequence>
<dbReference type="InterPro" id="IPR001296">
    <property type="entry name" value="Glyco_trans_1"/>
</dbReference>
<dbReference type="RefSeq" id="WP_002852392.1">
    <property type="nucleotide sequence ID" value="NZ_AACERE020000016.1"/>
</dbReference>
<proteinExistence type="predicted"/>
<comment type="caution">
    <text evidence="3">The sequence shown here is derived from an EMBL/GenBank/DDBJ whole genome shotgun (WGS) entry which is preliminary data.</text>
</comment>
<evidence type="ECO:0000313" key="3">
    <source>
        <dbReference type="EMBL" id="EAK3959975.1"/>
    </source>
</evidence>
<dbReference type="PANTHER" id="PTHR46401:SF2">
    <property type="entry name" value="GLYCOSYLTRANSFERASE WBBK-RELATED"/>
    <property type="match status" value="1"/>
</dbReference>
<dbReference type="InterPro" id="IPR036412">
    <property type="entry name" value="HAD-like_sf"/>
</dbReference>
<name>A0A2U0QM66_CAMJU</name>
<dbReference type="InterPro" id="IPR006439">
    <property type="entry name" value="HAD-SF_hydro_IA"/>
</dbReference>
<dbReference type="PANTHER" id="PTHR46401">
    <property type="entry name" value="GLYCOSYLTRANSFERASE WBBK-RELATED"/>
    <property type="match status" value="1"/>
</dbReference>
<dbReference type="InterPro" id="IPR023214">
    <property type="entry name" value="HAD_sf"/>
</dbReference>